<evidence type="ECO:0000256" key="1">
    <source>
        <dbReference type="SAM" id="MobiDB-lite"/>
    </source>
</evidence>
<sequence length="240" mass="26901">MVPTPIEQIVGLQNISTDVQHSTSTCHDPLKAPHAFQQLTDTGTILSGNNAVLSEQKGFRNEQQQQRQQQQDSQLTQSIPISLLPRRTSTKDLGNIAASSPMHLALPTLSFEPSMAATTTSATRDLHLTSHSLRLQLLHQRYKLQCQQQQQQQQQTNSFTNFPTTSFTQPLLDDQIPVAASDMPCNVTDQNPELWDFDFMDHILSEDDLQALECYIEHDPAFDGEHNCPPNNISNGQEQL</sequence>
<dbReference type="GeneID" id="106168874"/>
<dbReference type="Proteomes" id="UP000085678">
    <property type="component" value="Unplaced"/>
</dbReference>
<gene>
    <name evidence="3" type="primary">LOC106168874</name>
</gene>
<dbReference type="RefSeq" id="XP_013403537.1">
    <property type="nucleotide sequence ID" value="XM_013548083.1"/>
</dbReference>
<protein>
    <submittedName>
        <fullName evidence="3">Uncharacterized protein LOC106168874</fullName>
    </submittedName>
</protein>
<dbReference type="KEGG" id="lak:106168874"/>
<organism evidence="2 3">
    <name type="scientific">Lingula anatina</name>
    <name type="common">Brachiopod</name>
    <name type="synonym">Lingula unguis</name>
    <dbReference type="NCBI Taxonomy" id="7574"/>
    <lineage>
        <taxon>Eukaryota</taxon>
        <taxon>Metazoa</taxon>
        <taxon>Spiralia</taxon>
        <taxon>Lophotrochozoa</taxon>
        <taxon>Brachiopoda</taxon>
        <taxon>Linguliformea</taxon>
        <taxon>Lingulata</taxon>
        <taxon>Lingulida</taxon>
        <taxon>Linguloidea</taxon>
        <taxon>Lingulidae</taxon>
        <taxon>Lingula</taxon>
    </lineage>
</organism>
<dbReference type="InParanoid" id="A0A1S3IZA9"/>
<feature type="region of interest" description="Disordered" evidence="1">
    <location>
        <begin position="58"/>
        <end position="84"/>
    </location>
</feature>
<dbReference type="AlphaFoldDB" id="A0A1S3IZA9"/>
<accession>A0A1S3IZA9</accession>
<keyword evidence="2" id="KW-1185">Reference proteome</keyword>
<proteinExistence type="predicted"/>
<feature type="compositionally biased region" description="Low complexity" evidence="1">
    <location>
        <begin position="63"/>
        <end position="77"/>
    </location>
</feature>
<evidence type="ECO:0000313" key="3">
    <source>
        <dbReference type="RefSeq" id="XP_013403537.1"/>
    </source>
</evidence>
<name>A0A1S3IZA9_LINAN</name>
<evidence type="ECO:0000313" key="2">
    <source>
        <dbReference type="Proteomes" id="UP000085678"/>
    </source>
</evidence>
<reference evidence="3" key="1">
    <citation type="submission" date="2025-08" db="UniProtKB">
        <authorList>
            <consortium name="RefSeq"/>
        </authorList>
    </citation>
    <scope>IDENTIFICATION</scope>
    <source>
        <tissue evidence="3">Gonads</tissue>
    </source>
</reference>